<comment type="caution">
    <text evidence="2">The sequence shown here is derived from an EMBL/GenBank/DDBJ whole genome shotgun (WGS) entry which is preliminary data.</text>
</comment>
<dbReference type="AlphaFoldDB" id="A0A3E1YE71"/>
<accession>A0A3E1YE71</accession>
<dbReference type="OrthoDB" id="1153981at2"/>
<dbReference type="EMBL" id="QPMM01000002">
    <property type="protein sequence ID" value="RFS24826.1"/>
    <property type="molecule type" value="Genomic_DNA"/>
</dbReference>
<dbReference type="Gene3D" id="2.60.40.3140">
    <property type="match status" value="1"/>
</dbReference>
<dbReference type="Proteomes" id="UP000260644">
    <property type="component" value="Unassembled WGS sequence"/>
</dbReference>
<name>A0A3E1YE71_9BACT</name>
<feature type="domain" description="DUF3857" evidence="1">
    <location>
        <begin position="73"/>
        <end position="217"/>
    </location>
</feature>
<evidence type="ECO:0000313" key="2">
    <source>
        <dbReference type="EMBL" id="RFS24826.1"/>
    </source>
</evidence>
<proteinExistence type="predicted"/>
<reference evidence="2 3" key="1">
    <citation type="submission" date="2018-07" db="EMBL/GenBank/DDBJ databases">
        <title>Chitinophaga K2CV101002-2 sp. nov., isolated from a monsoon evergreen broad-leaved forest soil.</title>
        <authorList>
            <person name="Lv Y."/>
        </authorList>
    </citation>
    <scope>NUCLEOTIDE SEQUENCE [LARGE SCALE GENOMIC DNA]</scope>
    <source>
        <strain evidence="2 3">GDMCC 1.1288</strain>
    </source>
</reference>
<dbReference type="Pfam" id="PF12969">
    <property type="entry name" value="DUF3857"/>
    <property type="match status" value="1"/>
</dbReference>
<sequence length="648" mass="74007">MKKWIFFLTVGICIANITTAQSNNYFQDLWKEQPELHTTTSDAPFTVLNYKVVRDFNVTRKDRSYRCFQYKAIYKSIKVNTRQGADSLHQIMLSFEQNEELVSMRIRAINAKGEVINLDQQVRTIRMPDSRKVIVVRDFGLAPGWEIEYELIMKILYDLSGSDYLQSTTEVENASFQLIAPASYSFKVKPTGGLPPATDSTSNYLRFYTVSARNLAPLVYNELFYFLPQLQRVDFSLDQAIEQKDTVRSSWQHFGQENYIPYVSISKPEYKQLEKELKRWGFLQKPMPLPQLIYQVEQYVKSNYTIVDPVYTKETFDIISILKSKRVEKAGMVRLLSGIYYLLNVQSQILLMSSRDTIPLVPDVVVGEVPKNILLYFPQVQQALAPTEMDSRFPCYPSIWSGITALRCRDTLIGEESKVLTDFITTPVVPYTNSNITLEATLNDWNNPSWEVKQSFGGYPAANIKAAFTNSENNQENKNKILNVLLPFQGGSRRPSAIQLENEKFTNIPLNKPVLLQSTLSTPNLISTTDGQTKLHIGELVGGTMSTALQIPPGDLPIQLSFPYYQEKRINITVPAGLRLTNINEFNTDINDPALGYKIKCTQDGQQLRVFIIEWYKNADITGKSKQSFKAIQQKVSQLQKLDMVFSK</sequence>
<dbReference type="InterPro" id="IPR024618">
    <property type="entry name" value="DUF3857"/>
</dbReference>
<protein>
    <submittedName>
        <fullName evidence="2">DUF3857 domain-containing protein</fullName>
    </submittedName>
</protein>
<evidence type="ECO:0000259" key="1">
    <source>
        <dbReference type="Pfam" id="PF12969"/>
    </source>
</evidence>
<dbReference type="RefSeq" id="WP_116974770.1">
    <property type="nucleotide sequence ID" value="NZ_QPMM01000002.1"/>
</dbReference>
<gene>
    <name evidence="2" type="ORF">DVR12_06435</name>
</gene>
<organism evidence="2 3">
    <name type="scientific">Chitinophaga silvatica</name>
    <dbReference type="NCBI Taxonomy" id="2282649"/>
    <lineage>
        <taxon>Bacteria</taxon>
        <taxon>Pseudomonadati</taxon>
        <taxon>Bacteroidota</taxon>
        <taxon>Chitinophagia</taxon>
        <taxon>Chitinophagales</taxon>
        <taxon>Chitinophagaceae</taxon>
        <taxon>Chitinophaga</taxon>
    </lineage>
</organism>
<evidence type="ECO:0000313" key="3">
    <source>
        <dbReference type="Proteomes" id="UP000260644"/>
    </source>
</evidence>
<keyword evidence="3" id="KW-1185">Reference proteome</keyword>